<proteinExistence type="inferred from homology"/>
<accession>A0A0L9TK09</accession>
<dbReference type="GO" id="GO:0016020">
    <property type="term" value="C:membrane"/>
    <property type="evidence" value="ECO:0007669"/>
    <property type="project" value="UniProtKB-SubCell"/>
</dbReference>
<evidence type="ECO:0000313" key="11">
    <source>
        <dbReference type="Proteomes" id="UP000743370"/>
    </source>
</evidence>
<evidence type="ECO:0000256" key="7">
    <source>
        <dbReference type="SAM" id="Phobius"/>
    </source>
</evidence>
<dbReference type="EMBL" id="CM003371">
    <property type="protein sequence ID" value="KOM30454.1"/>
    <property type="molecule type" value="Genomic_DNA"/>
</dbReference>
<dbReference type="InterPro" id="IPR036291">
    <property type="entry name" value="NAD(P)-bd_dom_sf"/>
</dbReference>
<evidence type="ECO:0000313" key="8">
    <source>
        <dbReference type="EMBL" id="KAG2410743.1"/>
    </source>
</evidence>
<keyword evidence="3" id="KW-0521">NADP</keyword>
<dbReference type="PANTHER" id="PTHR43391:SF76">
    <property type="entry name" value="11-BETA-HYDROXYSTEROID DEHYDROGENASE-LIKE 2-RELATED"/>
    <property type="match status" value="1"/>
</dbReference>
<dbReference type="Proteomes" id="UP000053144">
    <property type="component" value="Chromosome 1"/>
</dbReference>
<dbReference type="OMA" id="SICFFDE"/>
<sequence>MVFIHGMLNILVPPLSLAILLLILPPFLLFKILRFIVRSIFKENVAGKVVLITGASSGIGEHLAYEYAKRGACLALVARRENQIKEVASNAKLLGSPDVITITADVSRPQDCRRFVESTINHFGRLDHLVNNAGINALSMFEDTADITNFAPVMDINFWGSAYSTYFSIPHLRQSKGKIVAVASYTGWMPVPMMSIYNASKAAVISLYETLRTELGRDVGITIVTPVLIESEMSQGKILSKDGKMVFDQQIRNMKVGVMPIKSVTEAAKAIVNSVCRGDSYLTEPAWFTTTFYWQIFFPEVLGFFNRRSLTSESSVEDPSSSKKVLDLKLLQKYINPKSVRSPNIKPN</sequence>
<keyword evidence="7" id="KW-0812">Transmembrane</keyword>
<keyword evidence="5" id="KW-0560">Oxidoreductase</keyword>
<keyword evidence="7" id="KW-0472">Membrane</keyword>
<dbReference type="OrthoDB" id="47007at2759"/>
<reference evidence="9" key="2">
    <citation type="submission" date="2015-02" db="EMBL/GenBank/DDBJ databases">
        <authorList>
            <person name="Chooi Y.-H."/>
        </authorList>
    </citation>
    <scope>NUCLEOTIDE SEQUENCE</scope>
    <source>
        <tissue evidence="9">Seedling</tissue>
    </source>
</reference>
<evidence type="ECO:0000256" key="2">
    <source>
        <dbReference type="ARBA" id="ARBA00006484"/>
    </source>
</evidence>
<keyword evidence="4" id="KW-0735">Signal-anchor</keyword>
<dbReference type="GO" id="GO:0016491">
    <property type="term" value="F:oxidoreductase activity"/>
    <property type="evidence" value="ECO:0007669"/>
    <property type="project" value="UniProtKB-KW"/>
</dbReference>
<gene>
    <name evidence="8" type="ORF">HKW66_Vig0014080</name>
    <name evidence="9" type="ORF">LR48_Vigan01g000800</name>
</gene>
<dbReference type="GO" id="GO:0005829">
    <property type="term" value="C:cytosol"/>
    <property type="evidence" value="ECO:0007669"/>
    <property type="project" value="TreeGrafter"/>
</dbReference>
<reference evidence="8 11" key="3">
    <citation type="submission" date="2020-05" db="EMBL/GenBank/DDBJ databases">
        <title>Vigna angularis (adzuki bean) Var. LongXiaoDou No. 4 denovo assembly.</title>
        <authorList>
            <person name="Xiang H."/>
        </authorList>
    </citation>
    <scope>NUCLEOTIDE SEQUENCE [LARGE SCALE GENOMIC DNA]</scope>
    <source>
        <tissue evidence="8">Leaf</tissue>
    </source>
</reference>
<dbReference type="AlphaFoldDB" id="A0A0L9TK09"/>
<dbReference type="PROSITE" id="PS00061">
    <property type="entry name" value="ADH_SHORT"/>
    <property type="match status" value="1"/>
</dbReference>
<evidence type="ECO:0000313" key="10">
    <source>
        <dbReference type="Proteomes" id="UP000053144"/>
    </source>
</evidence>
<dbReference type="STRING" id="3914.A0A0L9TK09"/>
<dbReference type="PRINTS" id="PR00081">
    <property type="entry name" value="GDHRDH"/>
</dbReference>
<feature type="transmembrane region" description="Helical" evidence="7">
    <location>
        <begin position="6"/>
        <end position="30"/>
    </location>
</feature>
<comment type="subcellular location">
    <subcellularLocation>
        <location evidence="1">Membrane</location>
        <topology evidence="1">Single-pass type II membrane protein</topology>
    </subcellularLocation>
</comment>
<comment type="similarity">
    <text evidence="2 6">Belongs to the short-chain dehydrogenases/reductases (SDR) family.</text>
</comment>
<evidence type="ECO:0000256" key="4">
    <source>
        <dbReference type="ARBA" id="ARBA00022968"/>
    </source>
</evidence>
<dbReference type="SUPFAM" id="SSF51735">
    <property type="entry name" value="NAD(P)-binding Rossmann-fold domains"/>
    <property type="match status" value="1"/>
</dbReference>
<evidence type="ECO:0000313" key="9">
    <source>
        <dbReference type="EMBL" id="KOM30454.1"/>
    </source>
</evidence>
<reference evidence="10" key="1">
    <citation type="journal article" date="2015" name="Proc. Natl. Acad. Sci. U.S.A.">
        <title>Genome sequencing of adzuki bean (Vigna angularis) provides insight into high starch and low fat accumulation and domestication.</title>
        <authorList>
            <person name="Yang K."/>
            <person name="Tian Z."/>
            <person name="Chen C."/>
            <person name="Luo L."/>
            <person name="Zhao B."/>
            <person name="Wang Z."/>
            <person name="Yu L."/>
            <person name="Li Y."/>
            <person name="Sun Y."/>
            <person name="Li W."/>
            <person name="Chen Y."/>
            <person name="Li Y."/>
            <person name="Zhang Y."/>
            <person name="Ai D."/>
            <person name="Zhao J."/>
            <person name="Shang C."/>
            <person name="Ma Y."/>
            <person name="Wu B."/>
            <person name="Wang M."/>
            <person name="Gao L."/>
            <person name="Sun D."/>
            <person name="Zhang P."/>
            <person name="Guo F."/>
            <person name="Wang W."/>
            <person name="Li Y."/>
            <person name="Wang J."/>
            <person name="Varshney R.K."/>
            <person name="Wang J."/>
            <person name="Ling H.Q."/>
            <person name="Wan P."/>
        </authorList>
    </citation>
    <scope>NUCLEOTIDE SEQUENCE</scope>
    <source>
        <strain evidence="10">cv. Jingnong 6</strain>
    </source>
</reference>
<dbReference type="EMBL" id="JABFOF010000001">
    <property type="protein sequence ID" value="KAG2410743.1"/>
    <property type="molecule type" value="Genomic_DNA"/>
</dbReference>
<evidence type="ECO:0000256" key="3">
    <source>
        <dbReference type="ARBA" id="ARBA00022857"/>
    </source>
</evidence>
<keyword evidence="7" id="KW-1133">Transmembrane helix</keyword>
<dbReference type="Proteomes" id="UP000743370">
    <property type="component" value="Unassembled WGS sequence"/>
</dbReference>
<dbReference type="NCBIfam" id="NF004825">
    <property type="entry name" value="PRK06181.1"/>
    <property type="match status" value="1"/>
</dbReference>
<dbReference type="Pfam" id="PF00106">
    <property type="entry name" value="adh_short"/>
    <property type="match status" value="1"/>
</dbReference>
<dbReference type="Gene3D" id="3.40.50.720">
    <property type="entry name" value="NAD(P)-binding Rossmann-like Domain"/>
    <property type="match status" value="1"/>
</dbReference>
<dbReference type="PRINTS" id="PR00080">
    <property type="entry name" value="SDRFAMILY"/>
</dbReference>
<dbReference type="PANTHER" id="PTHR43391">
    <property type="entry name" value="RETINOL DEHYDROGENASE-RELATED"/>
    <property type="match status" value="1"/>
</dbReference>
<dbReference type="InterPro" id="IPR002347">
    <property type="entry name" value="SDR_fam"/>
</dbReference>
<evidence type="ECO:0000256" key="1">
    <source>
        <dbReference type="ARBA" id="ARBA00004606"/>
    </source>
</evidence>
<evidence type="ECO:0000256" key="5">
    <source>
        <dbReference type="ARBA" id="ARBA00023002"/>
    </source>
</evidence>
<dbReference type="InterPro" id="IPR020904">
    <property type="entry name" value="Sc_DH/Rdtase_CS"/>
</dbReference>
<dbReference type="KEGG" id="var:108339276"/>
<organism evidence="9 10">
    <name type="scientific">Phaseolus angularis</name>
    <name type="common">Azuki bean</name>
    <name type="synonym">Vigna angularis</name>
    <dbReference type="NCBI Taxonomy" id="3914"/>
    <lineage>
        <taxon>Eukaryota</taxon>
        <taxon>Viridiplantae</taxon>
        <taxon>Streptophyta</taxon>
        <taxon>Embryophyta</taxon>
        <taxon>Tracheophyta</taxon>
        <taxon>Spermatophyta</taxon>
        <taxon>Magnoliopsida</taxon>
        <taxon>eudicotyledons</taxon>
        <taxon>Gunneridae</taxon>
        <taxon>Pentapetalae</taxon>
        <taxon>rosids</taxon>
        <taxon>fabids</taxon>
        <taxon>Fabales</taxon>
        <taxon>Fabaceae</taxon>
        <taxon>Papilionoideae</taxon>
        <taxon>50 kb inversion clade</taxon>
        <taxon>NPAAA clade</taxon>
        <taxon>indigoferoid/millettioid clade</taxon>
        <taxon>Phaseoleae</taxon>
        <taxon>Vigna</taxon>
    </lineage>
</organism>
<protein>
    <submittedName>
        <fullName evidence="8">11-beta-hydroxysteroid dehydrogenase</fullName>
    </submittedName>
</protein>
<evidence type="ECO:0000256" key="6">
    <source>
        <dbReference type="RuleBase" id="RU000363"/>
    </source>
</evidence>
<dbReference type="Gramene" id="KOM30454">
    <property type="protein sequence ID" value="KOM30454"/>
    <property type="gene ID" value="LR48_Vigan01g000800"/>
</dbReference>
<name>A0A0L9TK09_PHAAN</name>